<gene>
    <name evidence="3" type="ORF">GCM10007298_33790</name>
</gene>
<dbReference type="EMBL" id="BMCS01000002">
    <property type="protein sequence ID" value="GGF35228.1"/>
    <property type="molecule type" value="Genomic_DNA"/>
</dbReference>
<protein>
    <submittedName>
        <fullName evidence="3">Universal stress protein A</fullName>
    </submittedName>
</protein>
<dbReference type="Gene3D" id="3.40.50.620">
    <property type="entry name" value="HUPs"/>
    <property type="match status" value="1"/>
</dbReference>
<dbReference type="PRINTS" id="PR01438">
    <property type="entry name" value="UNVRSLSTRESS"/>
</dbReference>
<name>A0ABQ1V2H5_9NOCA</name>
<reference evidence="4" key="1">
    <citation type="journal article" date="2019" name="Int. J. Syst. Evol. Microbiol.">
        <title>The Global Catalogue of Microorganisms (GCM) 10K type strain sequencing project: providing services to taxonomists for standard genome sequencing and annotation.</title>
        <authorList>
            <consortium name="The Broad Institute Genomics Platform"/>
            <consortium name="The Broad Institute Genome Sequencing Center for Infectious Disease"/>
            <person name="Wu L."/>
            <person name="Ma J."/>
        </authorList>
    </citation>
    <scope>NUCLEOTIDE SEQUENCE [LARGE SCALE GENOMIC DNA]</scope>
    <source>
        <strain evidence="4">CCM 7855</strain>
    </source>
</reference>
<dbReference type="InterPro" id="IPR014729">
    <property type="entry name" value="Rossmann-like_a/b/a_fold"/>
</dbReference>
<dbReference type="Pfam" id="PF00582">
    <property type="entry name" value="Usp"/>
    <property type="match status" value="1"/>
</dbReference>
<evidence type="ECO:0000259" key="2">
    <source>
        <dbReference type="Pfam" id="PF00582"/>
    </source>
</evidence>
<proteinExistence type="inferred from homology"/>
<keyword evidence="4" id="KW-1185">Reference proteome</keyword>
<evidence type="ECO:0000256" key="1">
    <source>
        <dbReference type="ARBA" id="ARBA00008791"/>
    </source>
</evidence>
<organism evidence="3 4">
    <name type="scientific">Williamsia phyllosphaerae</name>
    <dbReference type="NCBI Taxonomy" id="885042"/>
    <lineage>
        <taxon>Bacteria</taxon>
        <taxon>Bacillati</taxon>
        <taxon>Actinomycetota</taxon>
        <taxon>Actinomycetes</taxon>
        <taxon>Mycobacteriales</taxon>
        <taxon>Nocardiaceae</taxon>
        <taxon>Williamsia</taxon>
    </lineage>
</organism>
<dbReference type="RefSeq" id="WP_188491083.1">
    <property type="nucleotide sequence ID" value="NZ_BMCS01000002.1"/>
</dbReference>
<accession>A0ABQ1V2H5</accession>
<dbReference type="InterPro" id="IPR006015">
    <property type="entry name" value="Universal_stress_UspA"/>
</dbReference>
<dbReference type="PANTHER" id="PTHR46268:SF6">
    <property type="entry name" value="UNIVERSAL STRESS PROTEIN UP12"/>
    <property type="match status" value="1"/>
</dbReference>
<comment type="similarity">
    <text evidence="1">Belongs to the universal stress protein A family.</text>
</comment>
<comment type="caution">
    <text evidence="3">The sequence shown here is derived from an EMBL/GenBank/DDBJ whole genome shotgun (WGS) entry which is preliminary data.</text>
</comment>
<dbReference type="InterPro" id="IPR006016">
    <property type="entry name" value="UspA"/>
</dbReference>
<feature type="domain" description="UspA" evidence="2">
    <location>
        <begin position="12"/>
        <end position="141"/>
    </location>
</feature>
<dbReference type="Proteomes" id="UP000632454">
    <property type="component" value="Unassembled WGS sequence"/>
</dbReference>
<dbReference type="PANTHER" id="PTHR46268">
    <property type="entry name" value="STRESS RESPONSE PROTEIN NHAX"/>
    <property type="match status" value="1"/>
</dbReference>
<dbReference type="SUPFAM" id="SSF52402">
    <property type="entry name" value="Adenine nucleotide alpha hydrolases-like"/>
    <property type="match status" value="1"/>
</dbReference>
<evidence type="ECO:0000313" key="3">
    <source>
        <dbReference type="EMBL" id="GGF35228.1"/>
    </source>
</evidence>
<dbReference type="CDD" id="cd00293">
    <property type="entry name" value="USP-like"/>
    <property type="match status" value="1"/>
</dbReference>
<evidence type="ECO:0000313" key="4">
    <source>
        <dbReference type="Proteomes" id="UP000632454"/>
    </source>
</evidence>
<sequence length="141" mass="14485">MTDASAGGDGPHRLLVGVDGSDTSWRAVYYALGRARRENSTVIAVNVMPVAVAGVGAGCAALVDAGSEMGTQIESLAREYDVDARFESVIGDPAGALLRLASEYQADGIVVGASKALVHKIFGSIASRAVRRSPCPVTVVP</sequence>